<keyword evidence="2" id="KW-0235">DNA replication</keyword>
<dbReference type="GO" id="GO:0006260">
    <property type="term" value="P:DNA replication"/>
    <property type="evidence" value="ECO:0007669"/>
    <property type="project" value="UniProtKB-KW"/>
</dbReference>
<protein>
    <submittedName>
        <fullName evidence="3">Sister chromatid cohesion protein Dcc1p</fullName>
    </submittedName>
</protein>
<gene>
    <name evidence="3" type="ORF">CLIB1423_01S02476</name>
</gene>
<keyword evidence="4" id="KW-1185">Reference proteome</keyword>
<name>A0A9P0VVH6_9ASCO</name>
<evidence type="ECO:0000313" key="3">
    <source>
        <dbReference type="EMBL" id="CAH2350100.1"/>
    </source>
</evidence>
<dbReference type="GO" id="GO:0000785">
    <property type="term" value="C:chromatin"/>
    <property type="evidence" value="ECO:0007669"/>
    <property type="project" value="TreeGrafter"/>
</dbReference>
<dbReference type="Pfam" id="PF09724">
    <property type="entry name" value="Dcc1"/>
    <property type="match status" value="1"/>
</dbReference>
<proteinExistence type="inferred from homology"/>
<evidence type="ECO:0000256" key="1">
    <source>
        <dbReference type="ARBA" id="ARBA00007017"/>
    </source>
</evidence>
<dbReference type="GO" id="GO:0034088">
    <property type="term" value="P:maintenance of mitotic sister chromatid cohesion"/>
    <property type="evidence" value="ECO:0007669"/>
    <property type="project" value="TreeGrafter"/>
</dbReference>
<accession>A0A9P0VVH6</accession>
<dbReference type="PANTHER" id="PTHR13395">
    <property type="entry name" value="SISTER CHROMATID COHESION PROTEIN DCC1-RELATED"/>
    <property type="match status" value="1"/>
</dbReference>
<evidence type="ECO:0000313" key="4">
    <source>
        <dbReference type="Proteomes" id="UP000837801"/>
    </source>
</evidence>
<dbReference type="OrthoDB" id="276989at2759"/>
<comment type="caution">
    <text evidence="3">The sequence shown here is derived from an EMBL/GenBank/DDBJ whole genome shotgun (WGS) entry which is preliminary data.</text>
</comment>
<dbReference type="InterPro" id="IPR019128">
    <property type="entry name" value="Dcc1"/>
</dbReference>
<sequence length="366" mass="41523">MYNIYAQTKFSSDCSYKFIQLAPDLLEYVESGGGELSIKVPDEKKHYAVLCTENKTYQLIQMNHTNTVLLSNDTSVNKMGQNVSSNQLSGEEEAKIVSFASLSYEYEPRVTSGHINVENLPVFDGQKLSSSSTNVTVDQILDLSPISKTEFFVEWYDLCGTEYKNQAATLSGSFVTEILSTLLTILIAEGVDYRQELEAAQIIEWMQAQNANMTSAFIETVLHKFGICNKDIVTLDHKKIPAWFGLQALIDTHSRILTENDFLLSWKSSLPAFYNVPIDLKQLRGNFCRPSAQEKNKIQHINPNSLSVGDLSARFKDLFSVSKEWDYDEFVPFIDKYLPVGKKPESLILKYARKRRMGKKIVVCQR</sequence>
<evidence type="ECO:0000256" key="2">
    <source>
        <dbReference type="ARBA" id="ARBA00022705"/>
    </source>
</evidence>
<dbReference type="GO" id="GO:0031390">
    <property type="term" value="C:Ctf18 RFC-like complex"/>
    <property type="evidence" value="ECO:0007669"/>
    <property type="project" value="InterPro"/>
</dbReference>
<dbReference type="AlphaFoldDB" id="A0A9P0VVH6"/>
<dbReference type="EMBL" id="CAKXYY010000001">
    <property type="protein sequence ID" value="CAH2350100.1"/>
    <property type="molecule type" value="Genomic_DNA"/>
</dbReference>
<comment type="similarity">
    <text evidence="1">Belongs to the DCC1 family.</text>
</comment>
<reference evidence="3" key="1">
    <citation type="submission" date="2022-03" db="EMBL/GenBank/DDBJ databases">
        <authorList>
            <person name="Legras J.-L."/>
            <person name="Devillers H."/>
            <person name="Grondin C."/>
        </authorList>
    </citation>
    <scope>NUCLEOTIDE SEQUENCE</scope>
    <source>
        <strain evidence="3">CLIB 1423</strain>
    </source>
</reference>
<dbReference type="GO" id="GO:0000775">
    <property type="term" value="C:chromosome, centromeric region"/>
    <property type="evidence" value="ECO:0007669"/>
    <property type="project" value="TreeGrafter"/>
</dbReference>
<dbReference type="Proteomes" id="UP000837801">
    <property type="component" value="Unassembled WGS sequence"/>
</dbReference>
<dbReference type="PANTHER" id="PTHR13395:SF6">
    <property type="entry name" value="SISTER CHROMATID COHESION PROTEIN DCC1"/>
    <property type="match status" value="1"/>
</dbReference>
<organism evidence="3 4">
    <name type="scientific">[Candida] railenensis</name>
    <dbReference type="NCBI Taxonomy" id="45579"/>
    <lineage>
        <taxon>Eukaryota</taxon>
        <taxon>Fungi</taxon>
        <taxon>Dikarya</taxon>
        <taxon>Ascomycota</taxon>
        <taxon>Saccharomycotina</taxon>
        <taxon>Pichiomycetes</taxon>
        <taxon>Debaryomycetaceae</taxon>
        <taxon>Kurtzmaniella</taxon>
    </lineage>
</organism>